<proteinExistence type="inferred from homology"/>
<dbReference type="InterPro" id="IPR036186">
    <property type="entry name" value="Serpin_sf"/>
</dbReference>
<dbReference type="Pfam" id="PF00079">
    <property type="entry name" value="Serpin"/>
    <property type="match status" value="1"/>
</dbReference>
<reference evidence="3 4" key="1">
    <citation type="journal article" date="2013" name="PLoS ONE">
        <title>Cultivation and Complete Genome Sequencing of Gloeobacter kilaueensis sp. nov., from a Lava Cave in Kilauea Caldera, Hawai'i.</title>
        <authorList>
            <person name="Saw J.H."/>
            <person name="Schatz M."/>
            <person name="Brown M.V."/>
            <person name="Kunkel D.D."/>
            <person name="Foster J.S."/>
            <person name="Shick H."/>
            <person name="Christensen S."/>
            <person name="Hou S."/>
            <person name="Wan X."/>
            <person name="Donachie S.P."/>
        </authorList>
    </citation>
    <scope>NUCLEOTIDE SEQUENCE [LARGE SCALE GENOMIC DNA]</scope>
    <source>
        <strain evidence="4">JS</strain>
    </source>
</reference>
<dbReference type="SUPFAM" id="SSF56574">
    <property type="entry name" value="Serpins"/>
    <property type="match status" value="1"/>
</dbReference>
<evidence type="ECO:0000313" key="4">
    <source>
        <dbReference type="Proteomes" id="UP000017396"/>
    </source>
</evidence>
<dbReference type="Proteomes" id="UP000017396">
    <property type="component" value="Chromosome"/>
</dbReference>
<dbReference type="MEROPS" id="I04.073"/>
<dbReference type="PATRIC" id="fig|1183438.3.peg.4300"/>
<dbReference type="InterPro" id="IPR042178">
    <property type="entry name" value="Serpin_sf_1"/>
</dbReference>
<dbReference type="SMART" id="SM00093">
    <property type="entry name" value="SERPIN"/>
    <property type="match status" value="1"/>
</dbReference>
<dbReference type="Gene3D" id="2.30.39.10">
    <property type="entry name" value="Alpha-1-antitrypsin, domain 1"/>
    <property type="match status" value="1"/>
</dbReference>
<comment type="similarity">
    <text evidence="1">Belongs to the serpin family.</text>
</comment>
<dbReference type="AlphaFoldDB" id="U5QSG9"/>
<dbReference type="EMBL" id="CP003587">
    <property type="protein sequence ID" value="AGY60619.1"/>
    <property type="molecule type" value="Genomic_DNA"/>
</dbReference>
<keyword evidence="4" id="KW-1185">Reference proteome</keyword>
<dbReference type="GO" id="GO:0004867">
    <property type="term" value="F:serine-type endopeptidase inhibitor activity"/>
    <property type="evidence" value="ECO:0007669"/>
    <property type="project" value="InterPro"/>
</dbReference>
<dbReference type="InterPro" id="IPR023795">
    <property type="entry name" value="Serpin_CS"/>
</dbReference>
<dbReference type="GO" id="GO:0005615">
    <property type="term" value="C:extracellular space"/>
    <property type="evidence" value="ECO:0007669"/>
    <property type="project" value="InterPro"/>
</dbReference>
<dbReference type="STRING" id="1183438.GKIL_4373"/>
<dbReference type="eggNOG" id="COG4826">
    <property type="taxonomic scope" value="Bacteria"/>
</dbReference>
<gene>
    <name evidence="3" type="ORF">GKIL_4373</name>
</gene>
<dbReference type="InterPro" id="IPR000215">
    <property type="entry name" value="Serpin_fam"/>
</dbReference>
<sequence>MLGEPTMKTPPENDFLLAAPGSANLRLRRSTVLRAGLLLALLGPHRRSLAQETTMNTTLAQAQTEFGFNLFAQAIKQDAGRNVFLSPLSIALVLTMVENGAAGATRTAIAQTLALGKLDSPALNQQSAALLSALESHEAKVQLQIANALWSQQGVAIEAEFTNLARQYYRAQAEELNFAQPEAAQTINRWVEQKTNGKIAKIVAPDDLRSALLVLVNAVYFKAAWQRTFDSKATRNRPFHLAAGPQKDLPFMNQTGRFEYLENEAFQAVRLPYANPNLGMYIFLPKPDLATFEQQLNGQTFQKWLTQFASRSGSLALPRFKIEYAIALKKALTILGMGIAFSSKADFRAMSREPAFLYEVIHKSYIDVNEEGTEAAAATGAIMRATAVMQPVPPFQMIVDRPFFIAIRDNTSGALLFMGRIADPTG</sequence>
<protein>
    <submittedName>
        <fullName evidence="3">Proteinase inhibitor I4 serpin</fullName>
    </submittedName>
</protein>
<dbReference type="KEGG" id="glj:GKIL_4373"/>
<dbReference type="PANTHER" id="PTHR11461">
    <property type="entry name" value="SERINE PROTEASE INHIBITOR, SERPIN"/>
    <property type="match status" value="1"/>
</dbReference>
<dbReference type="HOGENOM" id="CLU_023330_0_3_3"/>
<dbReference type="CDD" id="cd19588">
    <property type="entry name" value="serpin_miropin-like"/>
    <property type="match status" value="1"/>
</dbReference>
<dbReference type="InterPro" id="IPR023796">
    <property type="entry name" value="Serpin_dom"/>
</dbReference>
<feature type="domain" description="Serpin" evidence="2">
    <location>
        <begin position="68"/>
        <end position="424"/>
    </location>
</feature>
<dbReference type="InterPro" id="IPR042185">
    <property type="entry name" value="Serpin_sf_2"/>
</dbReference>
<evidence type="ECO:0000259" key="2">
    <source>
        <dbReference type="SMART" id="SM00093"/>
    </source>
</evidence>
<dbReference type="PROSITE" id="PS00284">
    <property type="entry name" value="SERPIN"/>
    <property type="match status" value="1"/>
</dbReference>
<evidence type="ECO:0000313" key="3">
    <source>
        <dbReference type="EMBL" id="AGY60619.1"/>
    </source>
</evidence>
<name>U5QSG9_GLOK1</name>
<evidence type="ECO:0000256" key="1">
    <source>
        <dbReference type="RuleBase" id="RU000411"/>
    </source>
</evidence>
<organism evidence="3 4">
    <name type="scientific">Gloeobacter kilaueensis (strain ATCC BAA-2537 / CCAP 1431/1 / ULC 316 / JS1)</name>
    <dbReference type="NCBI Taxonomy" id="1183438"/>
    <lineage>
        <taxon>Bacteria</taxon>
        <taxon>Bacillati</taxon>
        <taxon>Cyanobacteriota</taxon>
        <taxon>Cyanophyceae</taxon>
        <taxon>Gloeobacterales</taxon>
        <taxon>Gloeobacteraceae</taxon>
        <taxon>Gloeobacter</taxon>
    </lineage>
</organism>
<dbReference type="PANTHER" id="PTHR11461:SF211">
    <property type="entry name" value="GH10112P-RELATED"/>
    <property type="match status" value="1"/>
</dbReference>
<accession>U5QSG9</accession>
<dbReference type="Gene3D" id="3.30.497.10">
    <property type="entry name" value="Antithrombin, subunit I, domain 2"/>
    <property type="match status" value="1"/>
</dbReference>